<comment type="caution">
    <text evidence="2">The sequence shown here is derived from an EMBL/GenBank/DDBJ whole genome shotgun (WGS) entry which is preliminary data.</text>
</comment>
<dbReference type="Proteomes" id="UP000245207">
    <property type="component" value="Unassembled WGS sequence"/>
</dbReference>
<gene>
    <name evidence="2" type="ORF">CTI12_AA446610</name>
</gene>
<sequence>MIRLKTLKLHQIQTLLNPQNPKPLTPISNLIRNISLSSQFQQKPTKKPIKPNKDQNQTLKKNLRQLELELSKNEQDLVQESTILETLFTNAVGLSKKSKNGTKEAKKLSNLFKGSDETGKVRTGDKKAEDLMEIKELSDDMAVFAKYLHKKGYLKDANCLRNNVFDASCFVNSYGRDFLKFAAERFAMDHREIYKWLPTSDLKTVAQFGCPSLGRKNVFSAKVMRFCYGIQEETVCNKCVLKESCKFVNQSVWKKGAKNMDLAVVMRVITLYALDAVPSQLEVTDAVKNAVSRLLQEIIRLDEIES</sequence>
<keyword evidence="3" id="KW-1185">Reference proteome</keyword>
<reference evidence="2 3" key="1">
    <citation type="journal article" date="2018" name="Mol. Plant">
        <title>The genome of Artemisia annua provides insight into the evolution of Asteraceae family and artemisinin biosynthesis.</title>
        <authorList>
            <person name="Shen Q."/>
            <person name="Zhang L."/>
            <person name="Liao Z."/>
            <person name="Wang S."/>
            <person name="Yan T."/>
            <person name="Shi P."/>
            <person name="Liu M."/>
            <person name="Fu X."/>
            <person name="Pan Q."/>
            <person name="Wang Y."/>
            <person name="Lv Z."/>
            <person name="Lu X."/>
            <person name="Zhang F."/>
            <person name="Jiang W."/>
            <person name="Ma Y."/>
            <person name="Chen M."/>
            <person name="Hao X."/>
            <person name="Li L."/>
            <person name="Tang Y."/>
            <person name="Lv G."/>
            <person name="Zhou Y."/>
            <person name="Sun X."/>
            <person name="Brodelius P.E."/>
            <person name="Rose J.K.C."/>
            <person name="Tang K."/>
        </authorList>
    </citation>
    <scope>NUCLEOTIDE SEQUENCE [LARGE SCALE GENOMIC DNA]</scope>
    <source>
        <strain evidence="3">cv. Huhao1</strain>
        <tissue evidence="2">Leaf</tissue>
    </source>
</reference>
<dbReference type="AlphaFoldDB" id="A0A2U1LWA2"/>
<name>A0A2U1LWA2_ARTAN</name>
<accession>A0A2U1LWA2</accession>
<organism evidence="2 3">
    <name type="scientific">Artemisia annua</name>
    <name type="common">Sweet wormwood</name>
    <dbReference type="NCBI Taxonomy" id="35608"/>
    <lineage>
        <taxon>Eukaryota</taxon>
        <taxon>Viridiplantae</taxon>
        <taxon>Streptophyta</taxon>
        <taxon>Embryophyta</taxon>
        <taxon>Tracheophyta</taxon>
        <taxon>Spermatophyta</taxon>
        <taxon>Magnoliopsida</taxon>
        <taxon>eudicotyledons</taxon>
        <taxon>Gunneridae</taxon>
        <taxon>Pentapetalae</taxon>
        <taxon>asterids</taxon>
        <taxon>campanulids</taxon>
        <taxon>Asterales</taxon>
        <taxon>Asteraceae</taxon>
        <taxon>Asteroideae</taxon>
        <taxon>Anthemideae</taxon>
        <taxon>Artemisiinae</taxon>
        <taxon>Artemisia</taxon>
    </lineage>
</organism>
<protein>
    <submittedName>
        <fullName evidence="2">Uncharacterized protein</fullName>
    </submittedName>
</protein>
<proteinExistence type="predicted"/>
<evidence type="ECO:0000256" key="1">
    <source>
        <dbReference type="SAM" id="MobiDB-lite"/>
    </source>
</evidence>
<feature type="region of interest" description="Disordered" evidence="1">
    <location>
        <begin position="38"/>
        <end position="57"/>
    </location>
</feature>
<evidence type="ECO:0000313" key="3">
    <source>
        <dbReference type="Proteomes" id="UP000245207"/>
    </source>
</evidence>
<dbReference type="OrthoDB" id="974159at2759"/>
<dbReference type="EMBL" id="PKPP01007468">
    <property type="protein sequence ID" value="PWA53285.1"/>
    <property type="molecule type" value="Genomic_DNA"/>
</dbReference>
<evidence type="ECO:0000313" key="2">
    <source>
        <dbReference type="EMBL" id="PWA53285.1"/>
    </source>
</evidence>
<dbReference type="STRING" id="35608.A0A2U1LWA2"/>